<evidence type="ECO:0000256" key="1">
    <source>
        <dbReference type="ARBA" id="ARBA00000086"/>
    </source>
</evidence>
<dbReference type="AlphaFoldDB" id="A0A160F2F3"/>
<dbReference type="CDD" id="cd00056">
    <property type="entry name" value="ENDO3c"/>
    <property type="match status" value="1"/>
</dbReference>
<dbReference type="GO" id="GO:0005737">
    <property type="term" value="C:cytoplasm"/>
    <property type="evidence" value="ECO:0007669"/>
    <property type="project" value="TreeGrafter"/>
</dbReference>
<dbReference type="EC" id="3.2.2.21" evidence="3"/>
<evidence type="ECO:0000256" key="2">
    <source>
        <dbReference type="ARBA" id="ARBA00010817"/>
    </source>
</evidence>
<evidence type="ECO:0000313" key="8">
    <source>
        <dbReference type="Proteomes" id="UP000076865"/>
    </source>
</evidence>
<dbReference type="FunFam" id="1.10.340.30:FF:000004">
    <property type="entry name" value="DNA-3-methyladenine glycosylase II"/>
    <property type="match status" value="1"/>
</dbReference>
<keyword evidence="5" id="KW-0234">DNA repair</keyword>
<dbReference type="InterPro" id="IPR011257">
    <property type="entry name" value="DNA_glycosylase"/>
</dbReference>
<organism evidence="7 8">
    <name type="scientific">Anoxybacteroides amylolyticum</name>
    <dbReference type="NCBI Taxonomy" id="294699"/>
    <lineage>
        <taxon>Bacteria</taxon>
        <taxon>Bacillati</taxon>
        <taxon>Bacillota</taxon>
        <taxon>Bacilli</taxon>
        <taxon>Bacillales</taxon>
        <taxon>Anoxybacillaceae</taxon>
        <taxon>Anoxybacteroides</taxon>
    </lineage>
</organism>
<dbReference type="KEGG" id="aamy:GFC30_848"/>
<dbReference type="RefSeq" id="WP_066323043.1">
    <property type="nucleotide sequence ID" value="NZ_CP015438.1"/>
</dbReference>
<dbReference type="InterPro" id="IPR051912">
    <property type="entry name" value="Alkylbase_DNA_Glycosylase/TA"/>
</dbReference>
<gene>
    <name evidence="7" type="ORF">GFC30_848</name>
</gene>
<dbReference type="Gene3D" id="1.10.1670.40">
    <property type="match status" value="1"/>
</dbReference>
<sequence length="288" mass="33918">MWQQQIEVEAPYDFSRVLERLAQDPLSVVDVEKQQLVVPLYINNTPVAVFVRSVGTKQAPAFLVEAQHPELKEAVLARLFRILHWDRPLLAIHEHFLQTELRDIFCEHEGTPLVLAPDLYFCLMKCIIHQQLHMKVAYKMTERFVKAFGQEIDGVWFSPRPEQIARLSYDELKMLQFSQKKAEYIIDISRLIVEGKLRLEEMQSLSDEEVAKQLLSIRGIGPWTVQNFLLFGLGRPNVFPKGDVGLQRAIERWFRLEHRPTVKEMDEFRQMWEPYASYATFYLWRSIE</sequence>
<dbReference type="Pfam" id="PF00730">
    <property type="entry name" value="HhH-GPD"/>
    <property type="match status" value="1"/>
</dbReference>
<keyword evidence="8" id="KW-1185">Reference proteome</keyword>
<evidence type="ECO:0000313" key="7">
    <source>
        <dbReference type="EMBL" id="ANB60386.1"/>
    </source>
</evidence>
<evidence type="ECO:0000256" key="5">
    <source>
        <dbReference type="ARBA" id="ARBA00023204"/>
    </source>
</evidence>
<dbReference type="SMART" id="SM00478">
    <property type="entry name" value="ENDO3c"/>
    <property type="match status" value="1"/>
</dbReference>
<accession>A0A160F2F3</accession>
<dbReference type="SUPFAM" id="SSF48150">
    <property type="entry name" value="DNA-glycosylase"/>
    <property type="match status" value="1"/>
</dbReference>
<dbReference type="Gene3D" id="1.10.340.30">
    <property type="entry name" value="Hypothetical protein, domain 2"/>
    <property type="match status" value="1"/>
</dbReference>
<comment type="catalytic activity">
    <reaction evidence="1">
        <text>Hydrolysis of alkylated DNA, releasing 3-methyladenine, 3-methylguanine, 7-methylguanine and 7-methyladenine.</text>
        <dbReference type="EC" id="3.2.2.21"/>
    </reaction>
</comment>
<dbReference type="GO" id="GO:0043916">
    <property type="term" value="F:DNA-7-methylguanine glycosylase activity"/>
    <property type="evidence" value="ECO:0007669"/>
    <property type="project" value="TreeGrafter"/>
</dbReference>
<comment type="similarity">
    <text evidence="2">Belongs to the alkylbase DNA glycosidase AlkA family.</text>
</comment>
<evidence type="ECO:0000259" key="6">
    <source>
        <dbReference type="SMART" id="SM00478"/>
    </source>
</evidence>
<reference evidence="7 8" key="1">
    <citation type="journal article" date="2006" name="Syst. Appl. Microbiol.">
        <title>Anoxybacillus amylolyticus sp. nov., a thermophilic amylase producing bacterium isolated from Mount Rittmann (Antarctica).</title>
        <authorList>
            <person name="Poli A."/>
            <person name="Esposito E."/>
            <person name="Lama L."/>
            <person name="Orlando P."/>
            <person name="Nicolaus G."/>
            <person name="de Appolonia F."/>
            <person name="Gambacorta A."/>
            <person name="Nicolaus B."/>
        </authorList>
    </citation>
    <scope>NUCLEOTIDE SEQUENCE [LARGE SCALE GENOMIC DNA]</scope>
    <source>
        <strain evidence="7 8">DSM 15939</strain>
    </source>
</reference>
<dbReference type="OrthoDB" id="9785929at2"/>
<dbReference type="GO" id="GO:0032993">
    <property type="term" value="C:protein-DNA complex"/>
    <property type="evidence" value="ECO:0007669"/>
    <property type="project" value="TreeGrafter"/>
</dbReference>
<proteinExistence type="inferred from homology"/>
<dbReference type="Proteomes" id="UP000076865">
    <property type="component" value="Chromosome"/>
</dbReference>
<dbReference type="PANTHER" id="PTHR43003:SF5">
    <property type="entry name" value="DNA-3-METHYLADENINE GLYCOSYLASE"/>
    <property type="match status" value="1"/>
</dbReference>
<protein>
    <recommendedName>
        <fullName evidence="3">DNA-3-methyladenine glycosylase II</fullName>
        <ecNumber evidence="3">3.2.2.21</ecNumber>
    </recommendedName>
</protein>
<dbReference type="PATRIC" id="fig|294699.3.peg.855"/>
<dbReference type="GO" id="GO:0008725">
    <property type="term" value="F:DNA-3-methyladenine glycosylase activity"/>
    <property type="evidence" value="ECO:0007669"/>
    <property type="project" value="TreeGrafter"/>
</dbReference>
<keyword evidence="4" id="KW-0227">DNA damage</keyword>
<dbReference type="GO" id="GO:0032131">
    <property type="term" value="F:alkylated DNA binding"/>
    <property type="evidence" value="ECO:0007669"/>
    <property type="project" value="TreeGrafter"/>
</dbReference>
<dbReference type="EMBL" id="CP015438">
    <property type="protein sequence ID" value="ANB60386.1"/>
    <property type="molecule type" value="Genomic_DNA"/>
</dbReference>
<dbReference type="InterPro" id="IPR003265">
    <property type="entry name" value="HhH-GPD_domain"/>
</dbReference>
<evidence type="ECO:0000256" key="3">
    <source>
        <dbReference type="ARBA" id="ARBA00012000"/>
    </source>
</evidence>
<feature type="domain" description="HhH-GPD" evidence="6">
    <location>
        <begin position="128"/>
        <end position="288"/>
    </location>
</feature>
<dbReference type="GO" id="GO:0006307">
    <property type="term" value="P:DNA alkylation repair"/>
    <property type="evidence" value="ECO:0007669"/>
    <property type="project" value="TreeGrafter"/>
</dbReference>
<dbReference type="PANTHER" id="PTHR43003">
    <property type="entry name" value="DNA-3-METHYLADENINE GLYCOSYLASE"/>
    <property type="match status" value="1"/>
</dbReference>
<name>A0A160F2F3_9BACL</name>
<evidence type="ECO:0000256" key="4">
    <source>
        <dbReference type="ARBA" id="ARBA00022763"/>
    </source>
</evidence>
<dbReference type="GO" id="GO:0006285">
    <property type="term" value="P:base-excision repair, AP site formation"/>
    <property type="evidence" value="ECO:0007669"/>
    <property type="project" value="TreeGrafter"/>
</dbReference>